<evidence type="ECO:0000256" key="1">
    <source>
        <dbReference type="SAM" id="MobiDB-lite"/>
    </source>
</evidence>
<sequence>MLLIHKWVYQKDSRGYVGKPKRVLAREESTPPPESAPESDPLVGTPPSPSPPPPQPAESLFCTPPPGEDVVSSQDSELHLWPDQPTFTEPTIAPDATPTQPPAPATKPSSPRAPSPSKPAGAMLSESATPKEVRKSAKERAALLWPENPPATPRISTPLHGLSLDSSSFDSEPAFTSRDAITQPYVRARLTKKNTNLSSSQPSRHASPAPLRPSITTDMPPPAFVPSRASYQTSDSQLTSSKEHRLKSTGTVSPYLTTNASPSKQTSSGPSSTTISNERPKLSLPHRMSPPTNETPSKKRRVQEPLPRLQFQPKPEKKAARSPSVTQNTDLTSSHQPPPPSPRYRGFTPSPHSSDDEYEADWLSSDDESEGYNADNGAYEKEDESQSQVVPADQNITKDETKPGDDVISGGTKPDDEAIPADAVNTHDANPASEAKAKEEVNPEEKIKGDVYIKQEDTSTPNPNPSTSLKPSSHTEIIILDATSDEDSPPASTSVPASNRNISNPSHRAGPGHNPEDNRVSVTNSRKASVAASGSRSHLSANKPSRSATATASALSKSTSASASRPARPRTRDPTDDLVENTQRELERKQELIQRLRAARDRKIKGGSSVPNTVPEERLQREFLGGDIEKGKEGKK</sequence>
<protein>
    <submittedName>
        <fullName evidence="2">Uncharacterized protein</fullName>
    </submittedName>
</protein>
<feature type="compositionally biased region" description="Polar residues" evidence="1">
    <location>
        <begin position="490"/>
        <end position="506"/>
    </location>
</feature>
<feature type="compositionally biased region" description="Basic and acidic residues" evidence="1">
    <location>
        <begin position="435"/>
        <end position="457"/>
    </location>
</feature>
<feature type="compositionally biased region" description="Polar residues" evidence="1">
    <location>
        <begin position="193"/>
        <end position="204"/>
    </location>
</feature>
<feature type="compositionally biased region" description="Polar residues" evidence="1">
    <location>
        <begin position="458"/>
        <end position="475"/>
    </location>
</feature>
<proteinExistence type="predicted"/>
<feature type="compositionally biased region" description="Polar residues" evidence="1">
    <location>
        <begin position="248"/>
        <end position="260"/>
    </location>
</feature>
<dbReference type="AlphaFoldDB" id="A0A6A6SMT6"/>
<evidence type="ECO:0000313" key="3">
    <source>
        <dbReference type="Proteomes" id="UP000799324"/>
    </source>
</evidence>
<feature type="compositionally biased region" description="Basic and acidic residues" evidence="1">
    <location>
        <begin position="129"/>
        <end position="141"/>
    </location>
</feature>
<feature type="compositionally biased region" description="Basic and acidic residues" evidence="1">
    <location>
        <begin position="627"/>
        <end position="636"/>
    </location>
</feature>
<feature type="compositionally biased region" description="Pro residues" evidence="1">
    <location>
        <begin position="99"/>
        <end position="117"/>
    </location>
</feature>
<feature type="compositionally biased region" description="Pro residues" evidence="1">
    <location>
        <begin position="44"/>
        <end position="56"/>
    </location>
</feature>
<feature type="compositionally biased region" description="Basic and acidic residues" evidence="1">
    <location>
        <begin position="582"/>
        <end position="601"/>
    </location>
</feature>
<feature type="compositionally biased region" description="Polar residues" evidence="1">
    <location>
        <begin position="323"/>
        <end position="335"/>
    </location>
</feature>
<feature type="compositionally biased region" description="Acidic residues" evidence="1">
    <location>
        <begin position="356"/>
        <end position="370"/>
    </location>
</feature>
<evidence type="ECO:0000313" key="2">
    <source>
        <dbReference type="EMBL" id="KAF2649019.1"/>
    </source>
</evidence>
<feature type="region of interest" description="Disordered" evidence="1">
    <location>
        <begin position="15"/>
        <end position="636"/>
    </location>
</feature>
<dbReference type="Proteomes" id="UP000799324">
    <property type="component" value="Unassembled WGS sequence"/>
</dbReference>
<keyword evidence="3" id="KW-1185">Reference proteome</keyword>
<feature type="compositionally biased region" description="Polar residues" evidence="1">
    <location>
        <begin position="520"/>
        <end position="543"/>
    </location>
</feature>
<feature type="compositionally biased region" description="Low complexity" evidence="1">
    <location>
        <begin position="544"/>
        <end position="566"/>
    </location>
</feature>
<reference evidence="2" key="1">
    <citation type="journal article" date="2020" name="Stud. Mycol.">
        <title>101 Dothideomycetes genomes: a test case for predicting lifestyles and emergence of pathogens.</title>
        <authorList>
            <person name="Haridas S."/>
            <person name="Albert R."/>
            <person name="Binder M."/>
            <person name="Bloem J."/>
            <person name="Labutti K."/>
            <person name="Salamov A."/>
            <person name="Andreopoulos B."/>
            <person name="Baker S."/>
            <person name="Barry K."/>
            <person name="Bills G."/>
            <person name="Bluhm B."/>
            <person name="Cannon C."/>
            <person name="Castanera R."/>
            <person name="Culley D."/>
            <person name="Daum C."/>
            <person name="Ezra D."/>
            <person name="Gonzalez J."/>
            <person name="Henrissat B."/>
            <person name="Kuo A."/>
            <person name="Liang C."/>
            <person name="Lipzen A."/>
            <person name="Lutzoni F."/>
            <person name="Magnuson J."/>
            <person name="Mondo S."/>
            <person name="Nolan M."/>
            <person name="Ohm R."/>
            <person name="Pangilinan J."/>
            <person name="Park H.-J."/>
            <person name="Ramirez L."/>
            <person name="Alfaro M."/>
            <person name="Sun H."/>
            <person name="Tritt A."/>
            <person name="Yoshinaga Y."/>
            <person name="Zwiers L.-H."/>
            <person name="Turgeon B."/>
            <person name="Goodwin S."/>
            <person name="Spatafora J."/>
            <person name="Crous P."/>
            <person name="Grigoriev I."/>
        </authorList>
    </citation>
    <scope>NUCLEOTIDE SEQUENCE</scope>
    <source>
        <strain evidence="2">CBS 122681</strain>
    </source>
</reference>
<organism evidence="2 3">
    <name type="scientific">Lophiostoma macrostomum CBS 122681</name>
    <dbReference type="NCBI Taxonomy" id="1314788"/>
    <lineage>
        <taxon>Eukaryota</taxon>
        <taxon>Fungi</taxon>
        <taxon>Dikarya</taxon>
        <taxon>Ascomycota</taxon>
        <taxon>Pezizomycotina</taxon>
        <taxon>Dothideomycetes</taxon>
        <taxon>Pleosporomycetidae</taxon>
        <taxon>Pleosporales</taxon>
        <taxon>Lophiostomataceae</taxon>
        <taxon>Lophiostoma</taxon>
    </lineage>
</organism>
<accession>A0A6A6SMT6</accession>
<dbReference type="EMBL" id="MU004510">
    <property type="protein sequence ID" value="KAF2649019.1"/>
    <property type="molecule type" value="Genomic_DNA"/>
</dbReference>
<feature type="compositionally biased region" description="Basic and acidic residues" evidence="1">
    <location>
        <begin position="396"/>
        <end position="405"/>
    </location>
</feature>
<gene>
    <name evidence="2" type="ORF">K491DRAFT_698435</name>
</gene>
<name>A0A6A6SMT6_9PLEO</name>
<feature type="compositionally biased region" description="Polar residues" evidence="1">
    <location>
        <begin position="229"/>
        <end position="240"/>
    </location>
</feature>
<feature type="compositionally biased region" description="Low complexity" evidence="1">
    <location>
        <begin position="261"/>
        <end position="274"/>
    </location>
</feature>